<reference evidence="4" key="1">
    <citation type="submission" date="2014-09" db="EMBL/GenBank/DDBJ databases">
        <authorList>
            <person name="Sharma Rahul"/>
            <person name="Thines Marco"/>
        </authorList>
    </citation>
    <scope>NUCLEOTIDE SEQUENCE [LARGE SCALE GENOMIC DNA]</scope>
</reference>
<evidence type="ECO:0000313" key="4">
    <source>
        <dbReference type="Proteomes" id="UP000054928"/>
    </source>
</evidence>
<dbReference type="EMBL" id="CCYD01002047">
    <property type="protein sequence ID" value="CEG46543.1"/>
    <property type="molecule type" value="Genomic_DNA"/>
</dbReference>
<dbReference type="AlphaFoldDB" id="A0A0P1AYH9"/>
<evidence type="ECO:0000256" key="2">
    <source>
        <dbReference type="SAM" id="MobiDB-lite"/>
    </source>
</evidence>
<evidence type="ECO:0000313" key="3">
    <source>
        <dbReference type="EMBL" id="CEG46543.1"/>
    </source>
</evidence>
<evidence type="ECO:0008006" key="5">
    <source>
        <dbReference type="Google" id="ProtNLM"/>
    </source>
</evidence>
<dbReference type="Proteomes" id="UP000054928">
    <property type="component" value="Unassembled WGS sequence"/>
</dbReference>
<protein>
    <recommendedName>
        <fullName evidence="5">C2 domain-containing protein</fullName>
    </recommendedName>
</protein>
<feature type="coiled-coil region" evidence="1">
    <location>
        <begin position="610"/>
        <end position="683"/>
    </location>
</feature>
<feature type="coiled-coil region" evidence="1">
    <location>
        <begin position="517"/>
        <end position="547"/>
    </location>
</feature>
<dbReference type="OMA" id="MLRCKET"/>
<dbReference type="STRING" id="4781.A0A0P1AYH9"/>
<dbReference type="GeneID" id="36397997"/>
<organism evidence="3 4">
    <name type="scientific">Plasmopara halstedii</name>
    <name type="common">Downy mildew of sunflower</name>
    <dbReference type="NCBI Taxonomy" id="4781"/>
    <lineage>
        <taxon>Eukaryota</taxon>
        <taxon>Sar</taxon>
        <taxon>Stramenopiles</taxon>
        <taxon>Oomycota</taxon>
        <taxon>Peronosporomycetes</taxon>
        <taxon>Peronosporales</taxon>
        <taxon>Peronosporaceae</taxon>
        <taxon>Plasmopara</taxon>
    </lineage>
</organism>
<keyword evidence="1" id="KW-0175">Coiled coil</keyword>
<proteinExistence type="predicted"/>
<evidence type="ECO:0000256" key="1">
    <source>
        <dbReference type="SAM" id="Coils"/>
    </source>
</evidence>
<name>A0A0P1AYH9_PLAHL</name>
<feature type="coiled-coil region" evidence="1">
    <location>
        <begin position="729"/>
        <end position="756"/>
    </location>
</feature>
<keyword evidence="4" id="KW-1185">Reference proteome</keyword>
<sequence length="824" mass="94809">MCDFNRRPQMMEPPASPETQHEEGCDKIELIKTDQAYRSDTDVTTLEGHKKNDFFENKVDADVYQQDRETGPECDDVDIQDTQSVYITRRENTSDDDQSVAESDLPQTFVKTVESVRSTVPTNIHYERGFFKGRVLRAVGLQTSQGLDPSAFVRISFSKSGSAIPASAMIRCKETLATTGVIETSANPIWSDVCLKEDDPLSHFNGDTDFRVELLPRIVLPATKSDWYQLLGDVHFTVYSILKADGGSRNRGNEHIGEATISVRSLLQDLLTTCPFTTRVIELRSRGGKRLGHRNVPSRSHSNNERVEAPTLTVSFQFIPIHEQETYQDIVGGSSKVLSVSKSATISCKLQKTRSAKQTPPAKTSSSCINRRRFEKQIAKENRSLAKRLELEKACRTRRLAHLQAQEKKTLPQFGARKHGHKAHAEINRIKFVQKVAEENKEIGRRLQNIHNTEGSSCKSDKYLAWAAAETGDSSNYIDRDKTHAQDKRWQRQVELDYVMEKSQTNYQQQHQIVEEITTLQEAVANLKSQEDKLKKTLSRLEMTNNKKRYVRDRLQAATDSTSSTAKTLPRQVEMLRSKNSVLIRNDKGDQEAGRKTQKEREYELLSKHRECLQADKLKLSQDLKALNQQETELDNEIYNLELKWKYAKATQLFQRRMDKMNAVQVQQAIKDMKRRLKSLEITSEEEAQWAWYQTHQEFMQLQLALQVLRDQNGRNSRCMVKTSSPAVLESLTKKVEKHKSKLQQLEDDVERVRVDYEAMIVSEGYECLRKRVQELQKLLFLCKSHPTQVIKANRMAQYKGEEADMEFQRRLFHEQTETDIVLK</sequence>
<accession>A0A0P1AYH9</accession>
<dbReference type="RefSeq" id="XP_024582912.1">
    <property type="nucleotide sequence ID" value="XM_024717410.1"/>
</dbReference>
<feature type="region of interest" description="Disordered" evidence="2">
    <location>
        <begin position="1"/>
        <end position="23"/>
    </location>
</feature>
<dbReference type="OrthoDB" id="79171at2759"/>